<evidence type="ECO:0000313" key="2">
    <source>
        <dbReference type="EMBL" id="MDD9785881.1"/>
    </source>
</evidence>
<dbReference type="RefSeq" id="WP_274589349.1">
    <property type="nucleotide sequence ID" value="NZ_JARAOX010000219.1"/>
</dbReference>
<evidence type="ECO:0000313" key="3">
    <source>
        <dbReference type="Proteomes" id="UP001213771"/>
    </source>
</evidence>
<gene>
    <name evidence="2" type="ORF">PVE99_26295</name>
</gene>
<accession>A0ABD4X066</accession>
<proteinExistence type="predicted"/>
<reference evidence="2 3" key="1">
    <citation type="submission" date="2023-02" db="EMBL/GenBank/DDBJ databases">
        <authorList>
            <person name="Olszewska D."/>
        </authorList>
    </citation>
    <scope>NUCLEOTIDE SEQUENCE [LARGE SCALE GENOMIC DNA]</scope>
    <source>
        <strain evidence="2 3">FDU301</strain>
    </source>
</reference>
<evidence type="ECO:0000259" key="1">
    <source>
        <dbReference type="Pfam" id="PF21818"/>
    </source>
</evidence>
<comment type="caution">
    <text evidence="2">The sequence shown here is derived from an EMBL/GenBank/DDBJ whole genome shotgun (WGS) entry which is preliminary data.</text>
</comment>
<organism evidence="2 3">
    <name type="scientific">Priestia megaterium</name>
    <name type="common">Bacillus megaterium</name>
    <dbReference type="NCBI Taxonomy" id="1404"/>
    <lineage>
        <taxon>Bacteria</taxon>
        <taxon>Bacillati</taxon>
        <taxon>Bacillota</taxon>
        <taxon>Bacilli</taxon>
        <taxon>Bacillales</taxon>
        <taxon>Bacillaceae</taxon>
        <taxon>Priestia</taxon>
    </lineage>
</organism>
<dbReference type="Proteomes" id="UP001213771">
    <property type="component" value="Unassembled WGS sequence"/>
</dbReference>
<dbReference type="Pfam" id="PF21818">
    <property type="entry name" value="DUF6884"/>
    <property type="match status" value="1"/>
</dbReference>
<dbReference type="InterPro" id="IPR049251">
    <property type="entry name" value="DUF6884"/>
</dbReference>
<dbReference type="AlphaFoldDB" id="A0ABD4X066"/>
<name>A0ABD4X066_PRIMG</name>
<sequence>MKIALVSCTKVKANYPCVTREMYQQSTLFKKAIKFIEQGDYNDWFVLSAKYGLLKQHEVIEPYDLSLNNMKASERKRWAELVLKQIESMKLNLSHVDFYTGIKYRQYLIPLLEQKGIECTVPLQGKGIGEQLKFYIDNTN</sequence>
<protein>
    <recommendedName>
        <fullName evidence="1">DUF6884 domain-containing protein</fullName>
    </recommendedName>
</protein>
<feature type="domain" description="DUF6884" evidence="1">
    <location>
        <begin position="3"/>
        <end position="135"/>
    </location>
</feature>
<dbReference type="EMBL" id="JARAOX010000219">
    <property type="protein sequence ID" value="MDD9785881.1"/>
    <property type="molecule type" value="Genomic_DNA"/>
</dbReference>